<gene>
    <name evidence="8" type="ORF">GM661_03355</name>
</gene>
<dbReference type="Proteomes" id="UP000665020">
    <property type="component" value="Chromosome"/>
</dbReference>
<evidence type="ECO:0000256" key="1">
    <source>
        <dbReference type="ARBA" id="ARBA00022448"/>
    </source>
</evidence>
<feature type="domain" description="4Fe-4S ferredoxin-type" evidence="7">
    <location>
        <begin position="14"/>
        <end position="41"/>
    </location>
</feature>
<dbReference type="PANTHER" id="PTHR36923:SF3">
    <property type="entry name" value="FERREDOXIN"/>
    <property type="match status" value="1"/>
</dbReference>
<dbReference type="AlphaFoldDB" id="A0A8A7K6R7"/>
<evidence type="ECO:0000313" key="9">
    <source>
        <dbReference type="Proteomes" id="UP000665020"/>
    </source>
</evidence>
<keyword evidence="9" id="KW-1185">Reference proteome</keyword>
<dbReference type="Pfam" id="PF13370">
    <property type="entry name" value="Fer4_13"/>
    <property type="match status" value="1"/>
</dbReference>
<organism evidence="8 9">
    <name type="scientific">Iocasia fonsfrigidae</name>
    <dbReference type="NCBI Taxonomy" id="2682810"/>
    <lineage>
        <taxon>Bacteria</taxon>
        <taxon>Bacillati</taxon>
        <taxon>Bacillota</taxon>
        <taxon>Clostridia</taxon>
        <taxon>Halanaerobiales</taxon>
        <taxon>Halanaerobiaceae</taxon>
        <taxon>Iocasia</taxon>
    </lineage>
</organism>
<accession>A0A8A7K6R7</accession>
<sequence length="76" mass="8317">MADIHDAFPENIEGPYYVDEQCIACGICPTEAPDHFKMSDDESHAYVYKQPENEEEESACDDALSSCPVSAIGDDG</sequence>
<keyword evidence="5" id="KW-0411">Iron-sulfur</keyword>
<dbReference type="RefSeq" id="WP_125988209.1">
    <property type="nucleotide sequence ID" value="NZ_CP046640.1"/>
</dbReference>
<keyword evidence="2" id="KW-0479">Metal-binding</keyword>
<dbReference type="SUPFAM" id="SSF54862">
    <property type="entry name" value="4Fe-4S ferredoxins"/>
    <property type="match status" value="1"/>
</dbReference>
<dbReference type="PANTHER" id="PTHR36923">
    <property type="entry name" value="FERREDOXIN"/>
    <property type="match status" value="1"/>
</dbReference>
<evidence type="ECO:0000256" key="4">
    <source>
        <dbReference type="ARBA" id="ARBA00023004"/>
    </source>
</evidence>
<dbReference type="Gene3D" id="3.30.70.20">
    <property type="match status" value="1"/>
</dbReference>
<keyword evidence="4" id="KW-0408">Iron</keyword>
<dbReference type="InterPro" id="IPR017896">
    <property type="entry name" value="4Fe4S_Fe-S-bd"/>
</dbReference>
<evidence type="ECO:0000256" key="6">
    <source>
        <dbReference type="SAM" id="MobiDB-lite"/>
    </source>
</evidence>
<keyword evidence="1" id="KW-0813">Transport</keyword>
<dbReference type="InterPro" id="IPR051269">
    <property type="entry name" value="Fe-S_cluster_ET"/>
</dbReference>
<evidence type="ECO:0000313" key="8">
    <source>
        <dbReference type="EMBL" id="QTL97081.1"/>
    </source>
</evidence>
<evidence type="ECO:0000256" key="2">
    <source>
        <dbReference type="ARBA" id="ARBA00022723"/>
    </source>
</evidence>
<evidence type="ECO:0000259" key="7">
    <source>
        <dbReference type="PROSITE" id="PS51379"/>
    </source>
</evidence>
<keyword evidence="3" id="KW-0249">Electron transport</keyword>
<dbReference type="EMBL" id="CP046640">
    <property type="protein sequence ID" value="QTL97081.1"/>
    <property type="molecule type" value="Genomic_DNA"/>
</dbReference>
<feature type="region of interest" description="Disordered" evidence="6">
    <location>
        <begin position="51"/>
        <end position="76"/>
    </location>
</feature>
<dbReference type="PROSITE" id="PS51379">
    <property type="entry name" value="4FE4S_FER_2"/>
    <property type="match status" value="1"/>
</dbReference>
<reference evidence="8" key="1">
    <citation type="submission" date="2019-12" db="EMBL/GenBank/DDBJ databases">
        <authorList>
            <person name="zhang j."/>
            <person name="sun C.M."/>
        </authorList>
    </citation>
    <scope>NUCLEOTIDE SEQUENCE</scope>
    <source>
        <strain evidence="8">NS-1</strain>
    </source>
</reference>
<evidence type="ECO:0000256" key="5">
    <source>
        <dbReference type="ARBA" id="ARBA00023014"/>
    </source>
</evidence>
<proteinExistence type="predicted"/>
<name>A0A8A7K6R7_9FIRM</name>
<dbReference type="KEGG" id="ifn:GM661_03355"/>
<protein>
    <submittedName>
        <fullName evidence="8">Ferredoxin</fullName>
    </submittedName>
</protein>
<dbReference type="GO" id="GO:0051536">
    <property type="term" value="F:iron-sulfur cluster binding"/>
    <property type="evidence" value="ECO:0007669"/>
    <property type="project" value="UniProtKB-KW"/>
</dbReference>
<dbReference type="GO" id="GO:0046872">
    <property type="term" value="F:metal ion binding"/>
    <property type="evidence" value="ECO:0007669"/>
    <property type="project" value="UniProtKB-KW"/>
</dbReference>
<evidence type="ECO:0000256" key="3">
    <source>
        <dbReference type="ARBA" id="ARBA00022982"/>
    </source>
</evidence>